<feature type="domain" description="Nop" evidence="2">
    <location>
        <begin position="216"/>
        <end position="331"/>
    </location>
</feature>
<dbReference type="Gene3D" id="3.30.420.220">
    <property type="match status" value="1"/>
</dbReference>
<proteinExistence type="inferred from homology"/>
<protein>
    <submittedName>
        <fullName evidence="4">NOP58 family protein</fullName>
    </submittedName>
</protein>
<organism evidence="4 5">
    <name type="scientific">Candidatus Sysuiplasma superficiale</name>
    <dbReference type="NCBI Taxonomy" id="2823368"/>
    <lineage>
        <taxon>Archaea</taxon>
        <taxon>Methanobacteriati</taxon>
        <taxon>Thermoplasmatota</taxon>
        <taxon>Thermoplasmata</taxon>
        <taxon>Candidatus Sysuiplasmatales</taxon>
        <taxon>Candidatus Sysuiplasmataceae</taxon>
        <taxon>Candidatus Sysuiplasma</taxon>
    </lineage>
</organism>
<dbReference type="Proteomes" id="UP000750197">
    <property type="component" value="Unassembled WGS sequence"/>
</dbReference>
<dbReference type="SUPFAM" id="SSF89124">
    <property type="entry name" value="Nop domain"/>
    <property type="match status" value="1"/>
</dbReference>
<accession>A0A8J8CDP5</accession>
<dbReference type="InterPro" id="IPR047099">
    <property type="entry name" value="Nop5_N_sf"/>
</dbReference>
<evidence type="ECO:0000313" key="5">
    <source>
        <dbReference type="Proteomes" id="UP000750197"/>
    </source>
</evidence>
<evidence type="ECO:0000259" key="2">
    <source>
        <dbReference type="PROSITE" id="PS51358"/>
    </source>
</evidence>
<dbReference type="PROSITE" id="PS51358">
    <property type="entry name" value="NOP"/>
    <property type="match status" value="1"/>
</dbReference>
<dbReference type="EMBL" id="JAGVSJ010000038">
    <property type="protein sequence ID" value="MBX8632594.1"/>
    <property type="molecule type" value="Genomic_DNA"/>
</dbReference>
<dbReference type="InterPro" id="IPR002687">
    <property type="entry name" value="Nop_dom"/>
</dbReference>
<reference evidence="4" key="1">
    <citation type="submission" date="2021-05" db="EMBL/GenBank/DDBJ databases">
        <title>Genomic insights into ecological role and evolution of a novel Thermoplasmata order Candidatus Sysuiplasmatales.</title>
        <authorList>
            <person name="Yuan Y."/>
        </authorList>
    </citation>
    <scope>NUCLEOTIDE SEQUENCE</scope>
    <source>
        <strain evidence="4">TUT19-bin139</strain>
        <strain evidence="3">YP2-bin.285</strain>
    </source>
</reference>
<comment type="similarity">
    <text evidence="1">Belongs to the NOP5/NOP56 family.</text>
</comment>
<dbReference type="GO" id="GO:0031428">
    <property type="term" value="C:box C/D methylation guide snoRNP complex"/>
    <property type="evidence" value="ECO:0007669"/>
    <property type="project" value="InterPro"/>
</dbReference>
<dbReference type="PANTHER" id="PTHR10894:SF0">
    <property type="entry name" value="NUCLEOLAR PROTEIN 56"/>
    <property type="match status" value="1"/>
</dbReference>
<dbReference type="InterPro" id="IPR012976">
    <property type="entry name" value="NOSIC"/>
</dbReference>
<dbReference type="Proteomes" id="UP000716004">
    <property type="component" value="Unassembled WGS sequence"/>
</dbReference>
<dbReference type="AlphaFoldDB" id="A0A8J8CDP5"/>
<gene>
    <name evidence="3" type="ORF">J9259_08810</name>
    <name evidence="4" type="ORF">KIY12_08635</name>
</gene>
<name>A0A8J8CDP5_9ARCH</name>
<dbReference type="PANTHER" id="PTHR10894">
    <property type="entry name" value="NUCLEOLAR PROTEIN 5 NUCLEOLAR PROTEIN NOP5 NOP58"/>
    <property type="match status" value="1"/>
</dbReference>
<dbReference type="Gene3D" id="1.10.246.90">
    <property type="entry name" value="Nop domain"/>
    <property type="match status" value="1"/>
</dbReference>
<dbReference type="EMBL" id="JAHEAC010000098">
    <property type="protein sequence ID" value="MBX8644769.1"/>
    <property type="molecule type" value="Genomic_DNA"/>
</dbReference>
<evidence type="ECO:0000313" key="4">
    <source>
        <dbReference type="EMBL" id="MBX8644769.1"/>
    </source>
</evidence>
<dbReference type="InterPro" id="IPR042239">
    <property type="entry name" value="Nop_C"/>
</dbReference>
<evidence type="ECO:0000256" key="1">
    <source>
        <dbReference type="ARBA" id="ARBA00009211"/>
    </source>
</evidence>
<dbReference type="SMART" id="SM00931">
    <property type="entry name" value="NOSIC"/>
    <property type="match status" value="1"/>
</dbReference>
<comment type="caution">
    <text evidence="4">The sequence shown here is derived from an EMBL/GenBank/DDBJ whole genome shotgun (WGS) entry which is preliminary data.</text>
</comment>
<dbReference type="InterPro" id="IPR045056">
    <property type="entry name" value="Nop56/Nop58"/>
</dbReference>
<dbReference type="GO" id="GO:0030515">
    <property type="term" value="F:snoRNA binding"/>
    <property type="evidence" value="ECO:0007669"/>
    <property type="project" value="InterPro"/>
</dbReference>
<sequence length="341" mass="38297">MILVTKWFGTFLVEEKRVVTQILFPAKDSEIAERLLRIQKGEILSEERKLAEKRKLQVLEARLAPLGRLSIADTSFIVPAKYGYDQSLLVSALTILARTKVREQVGFDRHLSEAITAYDEMKEAANSLEVRIHSWFGLHYPELFDILKGRSYVETVSRYGDRKAIQEALGLPDNSIGIELLEAEDDALRNMASLVLKINESAEKLGSFIDRKSAEVFPNLSALLGPKLACRVVRGAGGLEHLSRMPSGSIQLIGAEKALFRHLNRGRKPPKHGIIFQEPLIHSSPKEYRGRIARRLAGNIAIAARLDMFHGSFRGDRMRRDFEEKVSELIGGGRKGKMQAK</sequence>
<dbReference type="InterPro" id="IPR036070">
    <property type="entry name" value="Nop_dom_sf"/>
</dbReference>
<dbReference type="Pfam" id="PF01798">
    <property type="entry name" value="Nop"/>
    <property type="match status" value="1"/>
</dbReference>
<evidence type="ECO:0000313" key="3">
    <source>
        <dbReference type="EMBL" id="MBX8632594.1"/>
    </source>
</evidence>
<dbReference type="Gene3D" id="1.10.287.4070">
    <property type="match status" value="1"/>
</dbReference>